<dbReference type="AlphaFoldDB" id="A0A1V6SM27"/>
<comment type="subcellular location">
    <subcellularLocation>
        <location evidence="2">Secreted</location>
        <location evidence="2">Cell wall</location>
    </subcellularLocation>
</comment>
<accession>A0A1V6SM27</accession>
<dbReference type="Pfam" id="PF01185">
    <property type="entry name" value="Hydrophobin"/>
    <property type="match status" value="1"/>
</dbReference>
<dbReference type="GO" id="GO:0009277">
    <property type="term" value="C:fungal-type cell wall"/>
    <property type="evidence" value="ECO:0007669"/>
    <property type="project" value="InterPro"/>
</dbReference>
<dbReference type="Proteomes" id="UP000191285">
    <property type="component" value="Unassembled WGS sequence"/>
</dbReference>
<reference evidence="4" key="1">
    <citation type="journal article" date="2017" name="Nat. Microbiol.">
        <title>Global analysis of biosynthetic gene clusters reveals vast potential of secondary metabolite production in Penicillium species.</title>
        <authorList>
            <person name="Nielsen J.C."/>
            <person name="Grijseels S."/>
            <person name="Prigent S."/>
            <person name="Ji B."/>
            <person name="Dainat J."/>
            <person name="Nielsen K.F."/>
            <person name="Frisvad J.C."/>
            <person name="Workman M."/>
            <person name="Nielsen J."/>
        </authorList>
    </citation>
    <scope>NUCLEOTIDE SEQUENCE [LARGE SCALE GENOMIC DNA]</scope>
    <source>
        <strain evidence="4">IBT 24891</strain>
    </source>
</reference>
<comment type="similarity">
    <text evidence="2">Belongs to the fungal hydrophobin family.</text>
</comment>
<dbReference type="OrthoDB" id="4225815at2759"/>
<evidence type="ECO:0000313" key="4">
    <source>
        <dbReference type="Proteomes" id="UP000191285"/>
    </source>
</evidence>
<feature type="chain" id="PRO_5013988051" description="Hydrophobin" evidence="2">
    <location>
        <begin position="24"/>
        <end position="162"/>
    </location>
</feature>
<name>A0A1V6SM27_9EURO</name>
<comment type="caution">
    <text evidence="3">The sequence shown here is derived from an EMBL/GenBank/DDBJ whole genome shotgun (WGS) entry which is preliminary data.</text>
</comment>
<organism evidence="3 4">
    <name type="scientific">Penicillium steckii</name>
    <dbReference type="NCBI Taxonomy" id="303698"/>
    <lineage>
        <taxon>Eukaryota</taxon>
        <taxon>Fungi</taxon>
        <taxon>Dikarya</taxon>
        <taxon>Ascomycota</taxon>
        <taxon>Pezizomycotina</taxon>
        <taxon>Eurotiomycetes</taxon>
        <taxon>Eurotiomycetidae</taxon>
        <taxon>Eurotiales</taxon>
        <taxon>Aspergillaceae</taxon>
        <taxon>Penicillium</taxon>
    </lineage>
</organism>
<evidence type="ECO:0000256" key="2">
    <source>
        <dbReference type="RuleBase" id="RU365009"/>
    </source>
</evidence>
<dbReference type="InterPro" id="IPR001338">
    <property type="entry name" value="Class_I_Hydrophobin"/>
</dbReference>
<feature type="signal peptide" evidence="2">
    <location>
        <begin position="1"/>
        <end position="23"/>
    </location>
</feature>
<keyword evidence="2" id="KW-0732">Signal</keyword>
<proteinExistence type="inferred from homology"/>
<dbReference type="SMART" id="SM00075">
    <property type="entry name" value="HYDRO"/>
    <property type="match status" value="1"/>
</dbReference>
<keyword evidence="2" id="KW-0134">Cell wall</keyword>
<keyword evidence="1 2" id="KW-1015">Disulfide bond</keyword>
<keyword evidence="4" id="KW-1185">Reference proteome</keyword>
<evidence type="ECO:0000256" key="1">
    <source>
        <dbReference type="ARBA" id="ARBA00023157"/>
    </source>
</evidence>
<gene>
    <name evidence="3" type="ORF">PENSTE_c033G10216</name>
</gene>
<evidence type="ECO:0000313" key="3">
    <source>
        <dbReference type="EMBL" id="OQE14734.1"/>
    </source>
</evidence>
<protein>
    <recommendedName>
        <fullName evidence="2">Hydrophobin</fullName>
    </recommendedName>
</protein>
<sequence>MKFFATALVFAATALAMPHTGNGAEGSGDGVGGGNGGNIKFPVKKDTTVEQAQAKCGNDAKVSCCNKSTYTHDITTANTGPLAGVLQTALGGGPGGDGLGLFGQCNDISANVPVLNVVGGGIDQLVEQKCKQNIACCQNNDSEANGNLVGVAVPCVALGSLL</sequence>
<keyword evidence="2" id="KW-0964">Secreted</keyword>
<dbReference type="GO" id="GO:0005199">
    <property type="term" value="F:structural constituent of cell wall"/>
    <property type="evidence" value="ECO:0007669"/>
    <property type="project" value="InterPro"/>
</dbReference>
<dbReference type="EMBL" id="MLKD01000033">
    <property type="protein sequence ID" value="OQE14734.1"/>
    <property type="molecule type" value="Genomic_DNA"/>
</dbReference>